<keyword evidence="3" id="KW-1185">Reference proteome</keyword>
<sequence>MSDGVFDSGRQPNPSRGDDDAVSAESLSIRRLREIEALLGISIDPVPGPGVERDGDRSFERQAVDLLRTFNRITDPEARREVLRLVAAAAARQGRS</sequence>
<dbReference type="EMBL" id="BPQJ01000007">
    <property type="protein sequence ID" value="GJD61873.1"/>
    <property type="molecule type" value="Genomic_DNA"/>
</dbReference>
<dbReference type="RefSeq" id="WP_099900322.1">
    <property type="nucleotide sequence ID" value="NZ_BPQJ01000007.1"/>
</dbReference>
<dbReference type="AlphaFoldDB" id="A0AA37HA36"/>
<evidence type="ECO:0000313" key="3">
    <source>
        <dbReference type="Proteomes" id="UP001055286"/>
    </source>
</evidence>
<organism evidence="2 3">
    <name type="scientific">Methylobacterium frigidaeris</name>
    <dbReference type="NCBI Taxonomy" id="2038277"/>
    <lineage>
        <taxon>Bacteria</taxon>
        <taxon>Pseudomonadati</taxon>
        <taxon>Pseudomonadota</taxon>
        <taxon>Alphaproteobacteria</taxon>
        <taxon>Hyphomicrobiales</taxon>
        <taxon>Methylobacteriaceae</taxon>
        <taxon>Methylobacterium</taxon>
    </lineage>
</organism>
<dbReference type="Proteomes" id="UP001055286">
    <property type="component" value="Unassembled WGS sequence"/>
</dbReference>
<reference evidence="2" key="2">
    <citation type="submission" date="2021-08" db="EMBL/GenBank/DDBJ databases">
        <authorList>
            <person name="Tani A."/>
            <person name="Ola A."/>
            <person name="Ogura Y."/>
            <person name="Katsura K."/>
            <person name="Hayashi T."/>
        </authorList>
    </citation>
    <scope>NUCLEOTIDE SEQUENCE</scope>
    <source>
        <strain evidence="2">JCM 32048</strain>
    </source>
</reference>
<protein>
    <submittedName>
        <fullName evidence="2">Uncharacterized protein</fullName>
    </submittedName>
</protein>
<feature type="region of interest" description="Disordered" evidence="1">
    <location>
        <begin position="1"/>
        <end position="24"/>
    </location>
</feature>
<gene>
    <name evidence="2" type="ORF">MPEAHAMD_2021</name>
</gene>
<reference evidence="2" key="1">
    <citation type="journal article" date="2016" name="Front. Microbiol.">
        <title>Genome Sequence of the Piezophilic, Mesophilic Sulfate-Reducing Bacterium Desulfovibrio indicus J2T.</title>
        <authorList>
            <person name="Cao J."/>
            <person name="Maignien L."/>
            <person name="Shao Z."/>
            <person name="Alain K."/>
            <person name="Jebbar M."/>
        </authorList>
    </citation>
    <scope>NUCLEOTIDE SEQUENCE</scope>
    <source>
        <strain evidence="2">JCM 32048</strain>
    </source>
</reference>
<evidence type="ECO:0000256" key="1">
    <source>
        <dbReference type="SAM" id="MobiDB-lite"/>
    </source>
</evidence>
<comment type="caution">
    <text evidence="2">The sequence shown here is derived from an EMBL/GenBank/DDBJ whole genome shotgun (WGS) entry which is preliminary data.</text>
</comment>
<name>A0AA37HA36_9HYPH</name>
<proteinExistence type="predicted"/>
<accession>A0AA37HA36</accession>
<evidence type="ECO:0000313" key="2">
    <source>
        <dbReference type="EMBL" id="GJD61873.1"/>
    </source>
</evidence>